<evidence type="ECO:0000313" key="8">
    <source>
        <dbReference type="EMBL" id="QMS84361.1"/>
    </source>
</evidence>
<dbReference type="InterPro" id="IPR048279">
    <property type="entry name" value="MdtK-like"/>
</dbReference>
<feature type="transmembrane region" description="Helical" evidence="7">
    <location>
        <begin position="213"/>
        <end position="236"/>
    </location>
</feature>
<feature type="transmembrane region" description="Helical" evidence="7">
    <location>
        <begin position="143"/>
        <end position="163"/>
    </location>
</feature>
<keyword evidence="2" id="KW-0813">Transport</keyword>
<feature type="transmembrane region" description="Helical" evidence="7">
    <location>
        <begin position="298"/>
        <end position="318"/>
    </location>
</feature>
<dbReference type="GO" id="GO:0015297">
    <property type="term" value="F:antiporter activity"/>
    <property type="evidence" value="ECO:0007669"/>
    <property type="project" value="InterPro"/>
</dbReference>
<evidence type="ECO:0000256" key="5">
    <source>
        <dbReference type="ARBA" id="ARBA00022989"/>
    </source>
</evidence>
<feature type="transmembrane region" description="Helical" evidence="7">
    <location>
        <begin position="405"/>
        <end position="425"/>
    </location>
</feature>
<evidence type="ECO:0000313" key="9">
    <source>
        <dbReference type="Proteomes" id="UP000514720"/>
    </source>
</evidence>
<evidence type="ECO:0000256" key="7">
    <source>
        <dbReference type="SAM" id="Phobius"/>
    </source>
</evidence>
<feature type="transmembrane region" description="Helical" evidence="7">
    <location>
        <begin position="21"/>
        <end position="38"/>
    </location>
</feature>
<feature type="transmembrane region" description="Helical" evidence="7">
    <location>
        <begin position="68"/>
        <end position="89"/>
    </location>
</feature>
<gene>
    <name evidence="8" type="ORF">G4Z02_00915</name>
</gene>
<dbReference type="Proteomes" id="UP000514720">
    <property type="component" value="Chromosome"/>
</dbReference>
<dbReference type="RefSeq" id="WP_258877972.1">
    <property type="nucleotide sequence ID" value="NZ_CP048914.1"/>
</dbReference>
<feature type="transmembrane region" description="Helical" evidence="7">
    <location>
        <begin position="437"/>
        <end position="456"/>
    </location>
</feature>
<proteinExistence type="predicted"/>
<name>A0A7L7KNN9_9MOLU</name>
<feature type="transmembrane region" description="Helical" evidence="7">
    <location>
        <begin position="101"/>
        <end position="123"/>
    </location>
</feature>
<keyword evidence="9" id="KW-1185">Reference proteome</keyword>
<dbReference type="GO" id="GO:0005886">
    <property type="term" value="C:plasma membrane"/>
    <property type="evidence" value="ECO:0007669"/>
    <property type="project" value="UniProtKB-SubCell"/>
</dbReference>
<reference evidence="8 9" key="1">
    <citation type="submission" date="2020-02" db="EMBL/GenBank/DDBJ databases">
        <authorList>
            <person name="Zheng R.K."/>
            <person name="Sun C.M."/>
        </authorList>
    </citation>
    <scope>NUCLEOTIDE SEQUENCE [LARGE SCALE GENOMIC DNA]</scope>
    <source>
        <strain evidence="9">zrk13</strain>
    </source>
</reference>
<dbReference type="EMBL" id="CP048914">
    <property type="protein sequence ID" value="QMS84361.1"/>
    <property type="molecule type" value="Genomic_DNA"/>
</dbReference>
<evidence type="ECO:0000256" key="2">
    <source>
        <dbReference type="ARBA" id="ARBA00022448"/>
    </source>
</evidence>
<dbReference type="AlphaFoldDB" id="A0A7L7KNN9"/>
<dbReference type="Pfam" id="PF01554">
    <property type="entry name" value="MatE"/>
    <property type="match status" value="2"/>
</dbReference>
<comment type="subcellular location">
    <subcellularLocation>
        <location evidence="1">Cell membrane</location>
        <topology evidence="1">Multi-pass membrane protein</topology>
    </subcellularLocation>
</comment>
<dbReference type="KEGG" id="xcl:G4Z02_00915"/>
<evidence type="ECO:0000256" key="1">
    <source>
        <dbReference type="ARBA" id="ARBA00004651"/>
    </source>
</evidence>
<accession>A0A7L7KNN9</accession>
<keyword evidence="4 7" id="KW-0812">Transmembrane</keyword>
<dbReference type="InterPro" id="IPR002528">
    <property type="entry name" value="MATE_fam"/>
</dbReference>
<evidence type="ECO:0000256" key="3">
    <source>
        <dbReference type="ARBA" id="ARBA00022475"/>
    </source>
</evidence>
<dbReference type="PIRSF" id="PIRSF006603">
    <property type="entry name" value="DinF"/>
    <property type="match status" value="1"/>
</dbReference>
<dbReference type="PANTHER" id="PTHR43549:SF2">
    <property type="entry name" value="MULTIDRUG RESISTANCE PROTEIN NORM-RELATED"/>
    <property type="match status" value="1"/>
</dbReference>
<evidence type="ECO:0000256" key="6">
    <source>
        <dbReference type="ARBA" id="ARBA00023136"/>
    </source>
</evidence>
<evidence type="ECO:0000256" key="4">
    <source>
        <dbReference type="ARBA" id="ARBA00022692"/>
    </source>
</evidence>
<feature type="transmembrane region" description="Helical" evidence="7">
    <location>
        <begin position="339"/>
        <end position="365"/>
    </location>
</feature>
<keyword evidence="6 7" id="KW-0472">Membrane</keyword>
<sequence length="470" mass="51620">MTTDDKKRYLILKDPNIVKGILLLSLPLMINNFMRVFHDLVDTYFVGKIPGYSAEAISSISATFPITFTYVALGIGLSIAGTALISQYYGNGQFDTARKYATNLLVISLGIGLFLNVVSYFLAPYIFDWMGTTGYVYDNSVKYIQIRSFELVPIFIFFAFRAIRQASGDTIIPTYLGVSAIVLNIILTPILVLDQISLFDSLTITGAGLGVPGAAYATLIANTLLLPIGIVILFKSKTGVTITMQYAIPERLASKDIITTAIPASLGQALTAIGFAVLNTFIIDYGVNTYSAFSVGNRISSLFLMPVMAIGGIMSSYIGQNIGNFNPERAKKAFRQGMLASIIIMAVLSVIGLTIRSTMVSWFLAEEPEAMALSIEYTLYLFMGLPLMAIFQAYIGLYNGSGLTIYTLLIGISRLWGLRIPFIVLFKNFTDLGPSGIWYAMLLSNLFIAFIGYFFMKRIKYEPKIRAAVT</sequence>
<feature type="transmembrane region" description="Helical" evidence="7">
    <location>
        <begin position="377"/>
        <end position="398"/>
    </location>
</feature>
<dbReference type="CDD" id="cd13138">
    <property type="entry name" value="MATE_yoeA_like"/>
    <property type="match status" value="1"/>
</dbReference>
<organism evidence="8 9">
    <name type="scientific">Candidatus Xianfuyuplasma coldseepsis</name>
    <dbReference type="NCBI Taxonomy" id="2782163"/>
    <lineage>
        <taxon>Bacteria</taxon>
        <taxon>Bacillati</taxon>
        <taxon>Mycoplasmatota</taxon>
        <taxon>Mollicutes</taxon>
        <taxon>Candidatus Izemoplasmatales</taxon>
        <taxon>Candidatus Izemoplasmataceae</taxon>
        <taxon>Candidatus Xianfuyuplasma</taxon>
    </lineage>
</organism>
<dbReference type="GO" id="GO:0042910">
    <property type="term" value="F:xenobiotic transmembrane transporter activity"/>
    <property type="evidence" value="ECO:0007669"/>
    <property type="project" value="InterPro"/>
</dbReference>
<keyword evidence="5 7" id="KW-1133">Transmembrane helix</keyword>
<dbReference type="NCBIfam" id="TIGR00797">
    <property type="entry name" value="matE"/>
    <property type="match status" value="1"/>
</dbReference>
<feature type="transmembrane region" description="Helical" evidence="7">
    <location>
        <begin position="257"/>
        <end position="278"/>
    </location>
</feature>
<dbReference type="PANTHER" id="PTHR43549">
    <property type="entry name" value="MULTIDRUG RESISTANCE PROTEIN YPNP-RELATED"/>
    <property type="match status" value="1"/>
</dbReference>
<dbReference type="InterPro" id="IPR052031">
    <property type="entry name" value="Membrane_Transporter-Flippase"/>
</dbReference>
<keyword evidence="3" id="KW-1003">Cell membrane</keyword>
<feature type="transmembrane region" description="Helical" evidence="7">
    <location>
        <begin position="175"/>
        <end position="193"/>
    </location>
</feature>
<protein>
    <submittedName>
        <fullName evidence="8">MATE family efflux transporter</fullName>
    </submittedName>
</protein>